<dbReference type="Gene3D" id="3.40.50.150">
    <property type="entry name" value="Vaccinia Virus protein VP39"/>
    <property type="match status" value="1"/>
</dbReference>
<evidence type="ECO:0000256" key="1">
    <source>
        <dbReference type="ARBA" id="ARBA00022490"/>
    </source>
</evidence>
<evidence type="ECO:0000259" key="7">
    <source>
        <dbReference type="PROSITE" id="PS51686"/>
    </source>
</evidence>
<dbReference type="GO" id="GO:0003723">
    <property type="term" value="F:RNA binding"/>
    <property type="evidence" value="ECO:0007669"/>
    <property type="project" value="UniProtKB-UniRule"/>
</dbReference>
<evidence type="ECO:0000256" key="4">
    <source>
        <dbReference type="ARBA" id="ARBA00022691"/>
    </source>
</evidence>
<keyword evidence="3 6" id="KW-0808">Transferase</keyword>
<dbReference type="InterPro" id="IPR011023">
    <property type="entry name" value="Nop2p"/>
</dbReference>
<keyword evidence="2 6" id="KW-0489">Methyltransferase</keyword>
<dbReference type="GO" id="GO:0008757">
    <property type="term" value="F:S-adenosylmethionine-dependent methyltransferase activity"/>
    <property type="evidence" value="ECO:0007669"/>
    <property type="project" value="InterPro"/>
</dbReference>
<organism evidence="8 9">
    <name type="scientific">Candidatus Wirthbacteria bacterium CG2_30_54_11</name>
    <dbReference type="NCBI Taxonomy" id="1817892"/>
    <lineage>
        <taxon>Bacteria</taxon>
        <taxon>Candidatus Wirthbacteria</taxon>
    </lineage>
</organism>
<feature type="binding site" evidence="6">
    <location>
        <position position="186"/>
    </location>
    <ligand>
        <name>S-adenosyl-L-methionine</name>
        <dbReference type="ChEBI" id="CHEBI:59789"/>
    </ligand>
</feature>
<evidence type="ECO:0000256" key="5">
    <source>
        <dbReference type="ARBA" id="ARBA00022884"/>
    </source>
</evidence>
<dbReference type="Pfam" id="PF17125">
    <property type="entry name" value="Methyltr_RsmF_N"/>
    <property type="match status" value="1"/>
</dbReference>
<name>A0A1J5IUY1_9BACT</name>
<evidence type="ECO:0000313" key="8">
    <source>
        <dbReference type="EMBL" id="OIP95048.1"/>
    </source>
</evidence>
<accession>A0A1J5IUY1</accession>
<dbReference type="Pfam" id="PF01189">
    <property type="entry name" value="Methyltr_RsmB-F"/>
    <property type="match status" value="1"/>
</dbReference>
<dbReference type="CDD" id="cd02440">
    <property type="entry name" value="AdoMet_MTases"/>
    <property type="match status" value="1"/>
</dbReference>
<sequence>MPKTLPSAFSTRYDHLLTSEVIGSLCYIPPSGKEISLRIHPQRTSAEQFEQTAQAYGWKIQPIPDCFGSFTVVRGTGPRVTSTPEYFAGLFYIQESASMLPPLILNPELHSAILDMTAAPGSKTTQLSHLMNNTGAIIANDMDPRRMKALAFNIEKQGCRNVALRCGDACRFGEALPETFDYVLLDAPCSAEGSITKDPTYFTYWHENKIPRLAALQKELLTAALKTCKTGGTIVYSTCTIAPEENEGVIDWLLENYGDFVEIEPIKDFPSIPRSAISSWQDKTFNPQVNKAIHLIPTADQHESFFIARIKKIKSLISNDPQPVNSLTRKLVNQQVILPQILARFSLAPTLFADTVTTEINEQYWLSGQDLHTFLSDFPLKIDRSGMPLGRETQKGFRMAFPFALAYAQHGKQNVAQLDEANARQFIRGNTVSCLNEDELEAGQVLVAHEGMGLGRALFTGENPLKNQTPPEFVLRNG</sequence>
<feature type="binding site" evidence="6">
    <location>
        <position position="141"/>
    </location>
    <ligand>
        <name>S-adenosyl-L-methionine</name>
        <dbReference type="ChEBI" id="CHEBI:59789"/>
    </ligand>
</feature>
<dbReference type="EMBL" id="MNZT01000118">
    <property type="protein sequence ID" value="OIP95048.1"/>
    <property type="molecule type" value="Genomic_DNA"/>
</dbReference>
<dbReference type="InterPro" id="IPR023267">
    <property type="entry name" value="RCMT"/>
</dbReference>
<keyword evidence="1" id="KW-0963">Cytoplasm</keyword>
<dbReference type="STRING" id="1817892.AUK40_06410"/>
<feature type="binding site" evidence="6">
    <location>
        <position position="168"/>
    </location>
    <ligand>
        <name>S-adenosyl-L-methionine</name>
        <dbReference type="ChEBI" id="CHEBI:59789"/>
    </ligand>
</feature>
<keyword evidence="4 6" id="KW-0949">S-adenosyl-L-methionine</keyword>
<evidence type="ECO:0000256" key="2">
    <source>
        <dbReference type="ARBA" id="ARBA00022603"/>
    </source>
</evidence>
<dbReference type="GO" id="GO:0008173">
    <property type="term" value="F:RNA methyltransferase activity"/>
    <property type="evidence" value="ECO:0007669"/>
    <property type="project" value="InterPro"/>
</dbReference>
<dbReference type="InterPro" id="IPR029063">
    <property type="entry name" value="SAM-dependent_MTases_sf"/>
</dbReference>
<dbReference type="InterPro" id="IPR001678">
    <property type="entry name" value="MeTrfase_RsmB-F_NOP2_dom"/>
</dbReference>
<keyword evidence="5 6" id="KW-0694">RNA-binding</keyword>
<dbReference type="PROSITE" id="PS51686">
    <property type="entry name" value="SAM_MT_RSMB_NOP"/>
    <property type="match status" value="1"/>
</dbReference>
<dbReference type="GO" id="GO:0001510">
    <property type="term" value="P:RNA methylation"/>
    <property type="evidence" value="ECO:0007669"/>
    <property type="project" value="InterPro"/>
</dbReference>
<comment type="caution">
    <text evidence="6">Lacks conserved residue(s) required for the propagation of feature annotation.</text>
</comment>
<dbReference type="PRINTS" id="PR02008">
    <property type="entry name" value="RCMTFAMILY"/>
</dbReference>
<comment type="caution">
    <text evidence="8">The sequence shown here is derived from an EMBL/GenBank/DDBJ whole genome shotgun (WGS) entry which is preliminary data.</text>
</comment>
<protein>
    <recommendedName>
        <fullName evidence="7">SAM-dependent MTase RsmB/NOP-type domain-containing protein</fullName>
    </recommendedName>
</protein>
<dbReference type="InterPro" id="IPR049560">
    <property type="entry name" value="MeTrfase_RsmB-F_NOP2_cat"/>
</dbReference>
<reference evidence="8 9" key="1">
    <citation type="journal article" date="2016" name="Environ. Microbiol.">
        <title>Genomic resolution of a cold subsurface aquifer community provides metabolic insights for novel microbes adapted to high CO concentrations.</title>
        <authorList>
            <person name="Probst A.J."/>
            <person name="Castelle C.J."/>
            <person name="Singh A."/>
            <person name="Brown C.T."/>
            <person name="Anantharaman K."/>
            <person name="Sharon I."/>
            <person name="Hug L.A."/>
            <person name="Burstein D."/>
            <person name="Emerson J.B."/>
            <person name="Thomas B.C."/>
            <person name="Banfield J.F."/>
        </authorList>
    </citation>
    <scope>NUCLEOTIDE SEQUENCE [LARGE SCALE GENOMIC DNA]</scope>
    <source>
        <strain evidence="8">CG2_30_54_11</strain>
    </source>
</reference>
<evidence type="ECO:0000256" key="6">
    <source>
        <dbReference type="PROSITE-ProRule" id="PRU01023"/>
    </source>
</evidence>
<dbReference type="GO" id="GO:0006396">
    <property type="term" value="P:RNA processing"/>
    <property type="evidence" value="ECO:0007669"/>
    <property type="project" value="InterPro"/>
</dbReference>
<dbReference type="InterPro" id="IPR031341">
    <property type="entry name" value="Methyltr_RsmF_N"/>
</dbReference>
<feature type="active site" description="Nucleophile" evidence="6">
    <location>
        <position position="239"/>
    </location>
</feature>
<evidence type="ECO:0000313" key="9">
    <source>
        <dbReference type="Proteomes" id="UP000183245"/>
    </source>
</evidence>
<dbReference type="PANTHER" id="PTHR22807:SF30">
    <property type="entry name" value="28S RRNA (CYTOSINE(4447)-C(5))-METHYLTRANSFERASE-RELATED"/>
    <property type="match status" value="1"/>
</dbReference>
<dbReference type="AlphaFoldDB" id="A0A1J5IUY1"/>
<dbReference type="PANTHER" id="PTHR22807">
    <property type="entry name" value="NOP2 YEAST -RELATED NOL1/NOP2/FMU SUN DOMAIN-CONTAINING"/>
    <property type="match status" value="1"/>
</dbReference>
<evidence type="ECO:0000256" key="3">
    <source>
        <dbReference type="ARBA" id="ARBA00022679"/>
    </source>
</evidence>
<proteinExistence type="inferred from homology"/>
<dbReference type="Proteomes" id="UP000183245">
    <property type="component" value="Unassembled WGS sequence"/>
</dbReference>
<dbReference type="Gene3D" id="3.10.450.720">
    <property type="match status" value="1"/>
</dbReference>
<dbReference type="SUPFAM" id="SSF53335">
    <property type="entry name" value="S-adenosyl-L-methionine-dependent methyltransferases"/>
    <property type="match status" value="1"/>
</dbReference>
<gene>
    <name evidence="8" type="ORF">AUK40_06410</name>
</gene>
<feature type="domain" description="SAM-dependent MTase RsmB/NOP-type" evidence="7">
    <location>
        <begin position="25"/>
        <end position="313"/>
    </location>
</feature>
<dbReference type="NCBIfam" id="TIGR00446">
    <property type="entry name" value="nop2p"/>
    <property type="match status" value="1"/>
</dbReference>
<comment type="similarity">
    <text evidence="6">Belongs to the class I-like SAM-binding methyltransferase superfamily. RsmB/NOP family.</text>
</comment>